<organism evidence="1">
    <name type="scientific">Micromonas commoda virus</name>
    <dbReference type="NCBI Taxonomy" id="3057169"/>
    <lineage>
        <taxon>Viruses</taxon>
        <taxon>Varidnaviria</taxon>
        <taxon>Bamfordvirae</taxon>
        <taxon>Nucleocytoviricota</taxon>
        <taxon>Megaviricetes</taxon>
        <taxon>Algavirales</taxon>
        <taxon>Phycodnaviridae</taxon>
    </lineage>
</organism>
<name>A0AAU7YNZ7_9PHYC</name>
<evidence type="ECO:0000313" key="1">
    <source>
        <dbReference type="EMBL" id="XCA47510.1"/>
    </source>
</evidence>
<reference evidence="1" key="1">
    <citation type="submission" date="2024-06" db="EMBL/GenBank/DDBJ databases">
        <title>Evidence of context-dependent and transient costs of resisting viral infection in isolates of the marine microalga Micromonas sp. (class Mamiellophyceae).</title>
        <authorList>
            <person name="Bedi de Silva A."/>
            <person name="Schvarcz C.R."/>
            <person name="Steward G.R."/>
            <person name="Edwards K.F."/>
        </authorList>
    </citation>
    <scope>NUCLEOTIDE SEQUENCE</scope>
    <source>
        <strain evidence="1">McV-KB2</strain>
    </source>
</reference>
<dbReference type="EMBL" id="PP911589">
    <property type="protein sequence ID" value="XCA47510.1"/>
    <property type="molecule type" value="Genomic_DNA"/>
</dbReference>
<protein>
    <submittedName>
        <fullName evidence="1">Uncharacterized protein</fullName>
    </submittedName>
</protein>
<accession>A0AAU7YNZ7</accession>
<proteinExistence type="predicted"/>
<sequence>MPSFVKEARTFIDECTNLPKVELKYSRYIEGDGYINEAACFNTKPIGDWEEIKFKHGSTSYADFLETMIVNTTRTRRVMATIILEDILCENFDINCTIRVMNAIKIIDPTFSPPIVNKKSRWQKEFVKEFCLYTFPQVIMKCGHKKRIVALIDVLKSIAEEL</sequence>